<dbReference type="SUPFAM" id="SSF49464">
    <property type="entry name" value="Carboxypeptidase regulatory domain-like"/>
    <property type="match status" value="1"/>
</dbReference>
<keyword evidence="1" id="KW-0732">Signal</keyword>
<dbReference type="RefSeq" id="WP_129455580.1">
    <property type="nucleotide sequence ID" value="NZ_JACXYX010000002.1"/>
</dbReference>
<dbReference type="Proteomes" id="UP000293291">
    <property type="component" value="Unassembled WGS sequence"/>
</dbReference>
<dbReference type="InterPro" id="IPR013784">
    <property type="entry name" value="Carb-bd-like_fold"/>
</dbReference>
<accession>A0A4Q2SDW4</accession>
<evidence type="ECO:0008006" key="4">
    <source>
        <dbReference type="Google" id="ProtNLM"/>
    </source>
</evidence>
<feature type="signal peptide" evidence="1">
    <location>
        <begin position="1"/>
        <end position="29"/>
    </location>
</feature>
<dbReference type="GO" id="GO:0030246">
    <property type="term" value="F:carbohydrate binding"/>
    <property type="evidence" value="ECO:0007669"/>
    <property type="project" value="InterPro"/>
</dbReference>
<dbReference type="AlphaFoldDB" id="A0A4Q2SDW4"/>
<evidence type="ECO:0000313" key="2">
    <source>
        <dbReference type="EMBL" id="RYC00895.1"/>
    </source>
</evidence>
<name>A0A4Q2SDW4_9ACTN</name>
<dbReference type="OrthoDB" id="3771655at2"/>
<evidence type="ECO:0000313" key="3">
    <source>
        <dbReference type="Proteomes" id="UP000293291"/>
    </source>
</evidence>
<dbReference type="Gene3D" id="2.60.40.2700">
    <property type="match status" value="2"/>
</dbReference>
<organism evidence="2 3">
    <name type="scientific">Nocardioides ganghwensis</name>
    <dbReference type="NCBI Taxonomy" id="252230"/>
    <lineage>
        <taxon>Bacteria</taxon>
        <taxon>Bacillati</taxon>
        <taxon>Actinomycetota</taxon>
        <taxon>Actinomycetes</taxon>
        <taxon>Propionibacteriales</taxon>
        <taxon>Nocardioidaceae</taxon>
        <taxon>Nocardioides</taxon>
    </lineage>
</organism>
<dbReference type="InterPro" id="IPR008969">
    <property type="entry name" value="CarboxyPept-like_regulatory"/>
</dbReference>
<comment type="caution">
    <text evidence="2">The sequence shown here is derived from an EMBL/GenBank/DDBJ whole genome shotgun (WGS) entry which is preliminary data.</text>
</comment>
<sequence>MNRRRAPLVTAVVTLVVLVVSLASAPAGSAQPEVGPGAVKGVVTDVGGAPVPDIVVSFYRGGSLVGQDETDATGAYEVAPLQPDTFGYYVEFYDPDGEFATEWYDDRSPGDFLYVPVSVAADTTRTGINAVLEAAATITGRLTTATGAPLVGGKVSMWLGAGGGYWSWRTVYTTDANGRYTIDRLKARTYLVEFYDPATGIQEFWDNASNLYASTPIALASGSTVTADAMLGGTIANTRAPTISGTPEVGKALTASPGAWTPAGIALSYRWVVGDDSDPTDDPTGAVYVPRAADVGKTIRVRVTGTALGWLPGSALSAPTGPVAPPAAVVNVVRPRIKGVARTGRTVWVSRGEWEPEAVARSYQWYVAGRRVRDATLRRFVLRPAHVGKRVKVRVRATAAGHSPVTVWTRTVRVRR</sequence>
<protein>
    <recommendedName>
        <fullName evidence="4">Alpha-amylase</fullName>
    </recommendedName>
</protein>
<keyword evidence="3" id="KW-1185">Reference proteome</keyword>
<feature type="chain" id="PRO_5038777645" description="Alpha-amylase" evidence="1">
    <location>
        <begin position="30"/>
        <end position="416"/>
    </location>
</feature>
<reference evidence="2 3" key="1">
    <citation type="submission" date="2019-01" db="EMBL/GenBank/DDBJ databases">
        <title>Novel species of Nocardioides.</title>
        <authorList>
            <person name="Liu Q."/>
            <person name="Xin Y.-H."/>
        </authorList>
    </citation>
    <scope>NUCLEOTIDE SEQUENCE [LARGE SCALE GENOMIC DNA]</scope>
    <source>
        <strain evidence="2 3">CGMCC 4.6875</strain>
    </source>
</reference>
<dbReference type="EMBL" id="SDWU01000013">
    <property type="protein sequence ID" value="RYC00895.1"/>
    <property type="molecule type" value="Genomic_DNA"/>
</dbReference>
<dbReference type="Gene3D" id="2.60.40.1120">
    <property type="entry name" value="Carboxypeptidase-like, regulatory domain"/>
    <property type="match status" value="1"/>
</dbReference>
<proteinExistence type="predicted"/>
<evidence type="ECO:0000256" key="1">
    <source>
        <dbReference type="SAM" id="SignalP"/>
    </source>
</evidence>
<gene>
    <name evidence="2" type="ORF">EUA07_12880</name>
</gene>
<dbReference type="SUPFAM" id="SSF49452">
    <property type="entry name" value="Starch-binding domain-like"/>
    <property type="match status" value="1"/>
</dbReference>